<dbReference type="InterPro" id="IPR043502">
    <property type="entry name" value="DNA/RNA_pol_sf"/>
</dbReference>
<sequence>MNDLFALVDCNNFYVSCERVFNPALKHRPVVVLSNNDGCIIARSEEAKAIGIRMGQPVFECRSLIARHGVRVFSSNYSLYGDISRRIMDVLHLSCPEVEIYSIDEAFLDLTGLPDSPRDFCRDLRDRINKWVGVPVSIGIAPSKTLAKIAARAAKKDPGLRGVLDIRGNTDEVLASTGVEDVWGVGRRYARLLRRHGIRTALDLSRVDDEWARKNLTIMGLRTVTELRGISCIPLEDTRETSKTIICSRSFGRKVYRIEELSEAAAAYTSRAAEKLRAQKSAASFLQVMLVEFPFNEGFPVTRIASANIPVATAYTPELIGYAKALLARVYRRGPAYRKVGVMLAGITPRGRVQMNLFHPCREGPKQLAIMEAMDGINSRWGRGTISFAAAGFDRPWWMRQAKKSPRFTTSWADLPRVKA</sequence>
<name>A0A485M639_9ZZZZ</name>
<evidence type="ECO:0000256" key="3">
    <source>
        <dbReference type="ARBA" id="ARBA00023204"/>
    </source>
</evidence>
<dbReference type="CDD" id="cd01700">
    <property type="entry name" value="PolY_Pol_V_umuC"/>
    <property type="match status" value="1"/>
</dbReference>
<keyword evidence="2" id="KW-0741">SOS mutagenesis</keyword>
<dbReference type="InterPro" id="IPR050116">
    <property type="entry name" value="DNA_polymerase-Y"/>
</dbReference>
<dbReference type="Gene3D" id="3.30.70.270">
    <property type="match status" value="1"/>
</dbReference>
<gene>
    <name evidence="6" type="primary">umuC</name>
    <name evidence="6" type="ORF">SCFA_300015</name>
</gene>
<dbReference type="AlphaFoldDB" id="A0A485M639"/>
<dbReference type="GO" id="GO:0003887">
    <property type="term" value="F:DNA-directed DNA polymerase activity"/>
    <property type="evidence" value="ECO:0007669"/>
    <property type="project" value="TreeGrafter"/>
</dbReference>
<reference evidence="6" key="1">
    <citation type="submission" date="2019-03" db="EMBL/GenBank/DDBJ databases">
        <authorList>
            <person name="Hao L."/>
        </authorList>
    </citation>
    <scope>NUCLEOTIDE SEQUENCE</scope>
</reference>
<dbReference type="GO" id="GO:0005829">
    <property type="term" value="C:cytosol"/>
    <property type="evidence" value="ECO:0007669"/>
    <property type="project" value="TreeGrafter"/>
</dbReference>
<dbReference type="GO" id="GO:0003684">
    <property type="term" value="F:damaged DNA binding"/>
    <property type="evidence" value="ECO:0007669"/>
    <property type="project" value="InterPro"/>
</dbReference>
<accession>A0A485M639</accession>
<evidence type="ECO:0000313" key="6">
    <source>
        <dbReference type="EMBL" id="VFU14706.1"/>
    </source>
</evidence>
<dbReference type="GO" id="GO:0042276">
    <property type="term" value="P:error-prone translesion synthesis"/>
    <property type="evidence" value="ECO:0007669"/>
    <property type="project" value="TreeGrafter"/>
</dbReference>
<evidence type="ECO:0000259" key="5">
    <source>
        <dbReference type="PROSITE" id="PS50173"/>
    </source>
</evidence>
<proteinExistence type="predicted"/>
<dbReference type="Gene3D" id="3.40.1170.60">
    <property type="match status" value="1"/>
</dbReference>
<dbReference type="PROSITE" id="PS50173">
    <property type="entry name" value="UMUC"/>
    <property type="match status" value="1"/>
</dbReference>
<dbReference type="Pfam" id="PF00817">
    <property type="entry name" value="IMS"/>
    <property type="match status" value="1"/>
</dbReference>
<evidence type="ECO:0000256" key="2">
    <source>
        <dbReference type="ARBA" id="ARBA00023199"/>
    </source>
</evidence>
<evidence type="ECO:0000256" key="4">
    <source>
        <dbReference type="ARBA" id="ARBA00023236"/>
    </source>
</evidence>
<organism evidence="6">
    <name type="scientific">anaerobic digester metagenome</name>
    <dbReference type="NCBI Taxonomy" id="1263854"/>
    <lineage>
        <taxon>unclassified sequences</taxon>
        <taxon>metagenomes</taxon>
        <taxon>ecological metagenomes</taxon>
    </lineage>
</organism>
<dbReference type="PANTHER" id="PTHR11076:SF34">
    <property type="entry name" value="PROTEIN UMUC"/>
    <property type="match status" value="1"/>
</dbReference>
<evidence type="ECO:0000256" key="1">
    <source>
        <dbReference type="ARBA" id="ARBA00022763"/>
    </source>
</evidence>
<keyword evidence="4" id="KW-0742">SOS response</keyword>
<keyword evidence="3" id="KW-0234">DNA repair</keyword>
<keyword evidence="1" id="KW-0227">DNA damage</keyword>
<dbReference type="GO" id="GO:0006281">
    <property type="term" value="P:DNA repair"/>
    <property type="evidence" value="ECO:0007669"/>
    <property type="project" value="UniProtKB-KW"/>
</dbReference>
<feature type="domain" description="UmuC" evidence="5">
    <location>
        <begin position="5"/>
        <end position="186"/>
    </location>
</feature>
<dbReference type="InterPro" id="IPR017961">
    <property type="entry name" value="DNA_pol_Y-fam_little_finger"/>
</dbReference>
<dbReference type="GO" id="GO:0009432">
    <property type="term" value="P:SOS response"/>
    <property type="evidence" value="ECO:0007669"/>
    <property type="project" value="UniProtKB-KW"/>
</dbReference>
<dbReference type="InterPro" id="IPR025188">
    <property type="entry name" value="DUF4113"/>
</dbReference>
<dbReference type="Pfam" id="PF13438">
    <property type="entry name" value="DUF4113"/>
    <property type="match status" value="1"/>
</dbReference>
<protein>
    <submittedName>
        <fullName evidence="6">DNA polymerase V, subunit C</fullName>
    </submittedName>
</protein>
<dbReference type="Pfam" id="PF11799">
    <property type="entry name" value="IMS_C"/>
    <property type="match status" value="1"/>
</dbReference>
<dbReference type="SUPFAM" id="SSF56672">
    <property type="entry name" value="DNA/RNA polymerases"/>
    <property type="match status" value="1"/>
</dbReference>
<dbReference type="InterPro" id="IPR001126">
    <property type="entry name" value="UmuC"/>
</dbReference>
<dbReference type="PANTHER" id="PTHR11076">
    <property type="entry name" value="DNA REPAIR POLYMERASE UMUC / TRANSFERASE FAMILY MEMBER"/>
    <property type="match status" value="1"/>
</dbReference>
<dbReference type="Gene3D" id="1.10.150.20">
    <property type="entry name" value="5' to 3' exonuclease, C-terminal subdomain"/>
    <property type="match status" value="1"/>
</dbReference>
<dbReference type="EMBL" id="CAADRM010000093">
    <property type="protein sequence ID" value="VFU14706.1"/>
    <property type="molecule type" value="Genomic_DNA"/>
</dbReference>
<dbReference type="InterPro" id="IPR043128">
    <property type="entry name" value="Rev_trsase/Diguanyl_cyclase"/>
</dbReference>